<proteinExistence type="predicted"/>
<dbReference type="Proteomes" id="UP000027265">
    <property type="component" value="Unassembled WGS sequence"/>
</dbReference>
<evidence type="ECO:0000313" key="3">
    <source>
        <dbReference type="Proteomes" id="UP000027265"/>
    </source>
</evidence>
<keyword evidence="3" id="KW-1185">Reference proteome</keyword>
<protein>
    <submittedName>
        <fullName evidence="2">Uncharacterized protein</fullName>
    </submittedName>
</protein>
<evidence type="ECO:0000313" key="2">
    <source>
        <dbReference type="EMBL" id="KDQ64156.1"/>
    </source>
</evidence>
<name>A0A067QNE3_9AGAM</name>
<reference evidence="3" key="1">
    <citation type="journal article" date="2014" name="Proc. Natl. Acad. Sci. U.S.A.">
        <title>Extensive sampling of basidiomycete genomes demonstrates inadequacy of the white-rot/brown-rot paradigm for wood decay fungi.</title>
        <authorList>
            <person name="Riley R."/>
            <person name="Salamov A.A."/>
            <person name="Brown D.W."/>
            <person name="Nagy L.G."/>
            <person name="Floudas D."/>
            <person name="Held B.W."/>
            <person name="Levasseur A."/>
            <person name="Lombard V."/>
            <person name="Morin E."/>
            <person name="Otillar R."/>
            <person name="Lindquist E.A."/>
            <person name="Sun H."/>
            <person name="LaButti K.M."/>
            <person name="Schmutz J."/>
            <person name="Jabbour D."/>
            <person name="Luo H."/>
            <person name="Baker S.E."/>
            <person name="Pisabarro A.G."/>
            <person name="Walton J.D."/>
            <person name="Blanchette R.A."/>
            <person name="Henrissat B."/>
            <person name="Martin F."/>
            <person name="Cullen D."/>
            <person name="Hibbett D.S."/>
            <person name="Grigoriev I.V."/>
        </authorList>
    </citation>
    <scope>NUCLEOTIDE SEQUENCE [LARGE SCALE GENOMIC DNA]</scope>
    <source>
        <strain evidence="3">MUCL 33604</strain>
    </source>
</reference>
<dbReference type="HOGENOM" id="CLU_1360585_0_0_1"/>
<accession>A0A067QNE3</accession>
<sequence>MNRHLFLISHRWVCIGHNGDQDYGVVHNGLSVDHIRMTSPLCIETMWRGIVCVCACFVTMVRAWEGENRTSGGVTLAVDSANSLGPARFLYSNHPRSQTYLLARRPPQSQTLSAHRRTRSPRLSTLPSPLLSLDSFAPPISRDTSVRSPSIPRVVHISRRRRAHPRQTHFESLGIYSCDCINTTSNSCLSFSHRHHRRLDC</sequence>
<dbReference type="AlphaFoldDB" id="A0A067QNE3"/>
<dbReference type="EMBL" id="KL197709">
    <property type="protein sequence ID" value="KDQ64156.1"/>
    <property type="molecule type" value="Genomic_DNA"/>
</dbReference>
<feature type="region of interest" description="Disordered" evidence="1">
    <location>
        <begin position="105"/>
        <end position="126"/>
    </location>
</feature>
<dbReference type="InParanoid" id="A0A067QNE3"/>
<evidence type="ECO:0000256" key="1">
    <source>
        <dbReference type="SAM" id="MobiDB-lite"/>
    </source>
</evidence>
<organism evidence="2 3">
    <name type="scientific">Jaapia argillacea MUCL 33604</name>
    <dbReference type="NCBI Taxonomy" id="933084"/>
    <lineage>
        <taxon>Eukaryota</taxon>
        <taxon>Fungi</taxon>
        <taxon>Dikarya</taxon>
        <taxon>Basidiomycota</taxon>
        <taxon>Agaricomycotina</taxon>
        <taxon>Agaricomycetes</taxon>
        <taxon>Agaricomycetidae</taxon>
        <taxon>Jaapiales</taxon>
        <taxon>Jaapiaceae</taxon>
        <taxon>Jaapia</taxon>
    </lineage>
</organism>
<gene>
    <name evidence="2" type="ORF">JAAARDRAFT_217811</name>
</gene>